<protein>
    <recommendedName>
        <fullName evidence="5">BAG domain-containing protein</fullName>
    </recommendedName>
</protein>
<keyword evidence="1" id="KW-0143">Chaperone</keyword>
<keyword evidence="4" id="KW-1185">Reference proteome</keyword>
<accession>A0A0E0A3W4</accession>
<dbReference type="PANTHER" id="PTHR33322:SF23">
    <property type="entry name" value="OS06G0104400 PROTEIN"/>
    <property type="match status" value="1"/>
</dbReference>
<feature type="compositionally biased region" description="Low complexity" evidence="2">
    <location>
        <begin position="22"/>
        <end position="31"/>
    </location>
</feature>
<feature type="compositionally biased region" description="Basic and acidic residues" evidence="2">
    <location>
        <begin position="240"/>
        <end position="256"/>
    </location>
</feature>
<dbReference type="GO" id="GO:0009506">
    <property type="term" value="C:plasmodesma"/>
    <property type="evidence" value="ECO:0007669"/>
    <property type="project" value="TreeGrafter"/>
</dbReference>
<feature type="region of interest" description="Disordered" evidence="2">
    <location>
        <begin position="240"/>
        <end position="268"/>
    </location>
</feature>
<sequence>MDGVPHQIRSDQISRSPTLLHTPTPAAAEQRAPPPPATMSSHHRYAHLLDDPFFPFPPPSSSSCPFLSPPAASSTCPFFALDSPFAADPFHLHPFLPTPPTSSLLDPFLLHTLTDRVSQLELALAARAPHPRPTSRKCTYVTESTGRKVKWTTEDKPRAGERVLKWEAELDSPYDDGFDRKWKWEAKAKTASAAATKLKWATHLKGKGCLEPWSHSYTWEEDFSATDDDDDDEIEDQLHHKALQDHSKLKTKAKDDKKKKKKDNNTVVVNKEQKKCPFSVKIEEIPPEEDNTAGCVAIRKAFALGNGKAKKKELSPQDAALLIQLNYRAHLAHRSQVLRCLRDLAVAKAKLKEIRSLFYNISYRHRMAHDHEERQRFTEKIIVLLLTVDALEGPDYMVRTAKKSMLDELEGMLEIVDPQPPGKQRSLTRRKFDLPEGGPITDEKMAGVNNAVKVIQKGKK</sequence>
<dbReference type="eggNOG" id="ENOG502QRXB">
    <property type="taxonomic scope" value="Eukaryota"/>
</dbReference>
<reference evidence="3" key="1">
    <citation type="submission" date="2015-04" db="UniProtKB">
        <authorList>
            <consortium name="EnsemblPlants"/>
        </authorList>
    </citation>
    <scope>IDENTIFICATION</scope>
</reference>
<dbReference type="InterPro" id="IPR040400">
    <property type="entry name" value="BAG5/6/7/8"/>
</dbReference>
<dbReference type="AlphaFoldDB" id="A0A0E0A3W4"/>
<proteinExistence type="predicted"/>
<dbReference type="HOGENOM" id="CLU_038879_1_0_1"/>
<dbReference type="EnsemblPlants" id="OGLUM06G00230.1">
    <property type="protein sequence ID" value="OGLUM06G00230.1"/>
    <property type="gene ID" value="OGLUM06G00230"/>
</dbReference>
<dbReference type="PANTHER" id="PTHR33322">
    <property type="entry name" value="BAG DOMAIN CONTAINING PROTEIN, EXPRESSED"/>
    <property type="match status" value="1"/>
</dbReference>
<evidence type="ECO:0000313" key="4">
    <source>
        <dbReference type="Proteomes" id="UP000026961"/>
    </source>
</evidence>
<name>A0A0E0A3W4_9ORYZ</name>
<evidence type="ECO:0000256" key="2">
    <source>
        <dbReference type="SAM" id="MobiDB-lite"/>
    </source>
</evidence>
<dbReference type="Gramene" id="OGLUM06G00230.1">
    <property type="protein sequence ID" value="OGLUM06G00230.1"/>
    <property type="gene ID" value="OGLUM06G00230"/>
</dbReference>
<dbReference type="GO" id="GO:0006457">
    <property type="term" value="P:protein folding"/>
    <property type="evidence" value="ECO:0007669"/>
    <property type="project" value="TreeGrafter"/>
</dbReference>
<organism evidence="3">
    <name type="scientific">Oryza glumipatula</name>
    <dbReference type="NCBI Taxonomy" id="40148"/>
    <lineage>
        <taxon>Eukaryota</taxon>
        <taxon>Viridiplantae</taxon>
        <taxon>Streptophyta</taxon>
        <taxon>Embryophyta</taxon>
        <taxon>Tracheophyta</taxon>
        <taxon>Spermatophyta</taxon>
        <taxon>Magnoliopsida</taxon>
        <taxon>Liliopsida</taxon>
        <taxon>Poales</taxon>
        <taxon>Poaceae</taxon>
        <taxon>BOP clade</taxon>
        <taxon>Oryzoideae</taxon>
        <taxon>Oryzeae</taxon>
        <taxon>Oryzinae</taxon>
        <taxon>Oryza</taxon>
    </lineage>
</organism>
<evidence type="ECO:0008006" key="5">
    <source>
        <dbReference type="Google" id="ProtNLM"/>
    </source>
</evidence>
<reference evidence="3" key="2">
    <citation type="submission" date="2018-05" db="EMBL/GenBank/DDBJ databases">
        <title>OgluRS3 (Oryza glumaepatula Reference Sequence Version 3).</title>
        <authorList>
            <person name="Zhang J."/>
            <person name="Kudrna D."/>
            <person name="Lee S."/>
            <person name="Talag J."/>
            <person name="Welchert J."/>
            <person name="Wing R.A."/>
        </authorList>
    </citation>
    <scope>NUCLEOTIDE SEQUENCE [LARGE SCALE GENOMIC DNA]</scope>
</reference>
<evidence type="ECO:0000313" key="3">
    <source>
        <dbReference type="EnsemblPlants" id="OGLUM06G00230.1"/>
    </source>
</evidence>
<dbReference type="Proteomes" id="UP000026961">
    <property type="component" value="Chromosome 6"/>
</dbReference>
<feature type="region of interest" description="Disordered" evidence="2">
    <location>
        <begin position="1"/>
        <end position="42"/>
    </location>
</feature>
<feature type="compositionally biased region" description="Polar residues" evidence="2">
    <location>
        <begin position="10"/>
        <end position="21"/>
    </location>
</feature>
<dbReference type="STRING" id="40148.A0A0E0A3W4"/>
<evidence type="ECO:0000256" key="1">
    <source>
        <dbReference type="ARBA" id="ARBA00023186"/>
    </source>
</evidence>